<dbReference type="OrthoDB" id="1865897at2759"/>
<dbReference type="InParanoid" id="A0A4Q1BHQ2"/>
<dbReference type="EMBL" id="SDIL01000076">
    <property type="protein sequence ID" value="RXK37132.1"/>
    <property type="molecule type" value="Genomic_DNA"/>
</dbReference>
<dbReference type="PANTHER" id="PTHR11236:SF9">
    <property type="entry name" value="ANTHRANILATE SYNTHASE COMPONENT 1"/>
    <property type="match status" value="1"/>
</dbReference>
<evidence type="ECO:0000313" key="4">
    <source>
        <dbReference type="EMBL" id="RXK37132.1"/>
    </source>
</evidence>
<dbReference type="InterPro" id="IPR015890">
    <property type="entry name" value="Chorismate_C"/>
</dbReference>
<name>A0A4Q1BHQ2_TREME</name>
<gene>
    <name evidence="4" type="ORF">M231_05583</name>
</gene>
<feature type="compositionally biased region" description="Low complexity" evidence="1">
    <location>
        <begin position="26"/>
        <end position="39"/>
    </location>
</feature>
<dbReference type="VEuPathDB" id="FungiDB:TREMEDRAFT_72272"/>
<sequence length="535" mass="58814">MSRSSGEPVPSLPDLISLFASASYTPTTLSPPSSSTYPPLSVPPQIDKSNPSLRPNLIPVYIELPADLTTPVAAYLKIANQSNYSFLLESVVGGENLARFSFVGADPFKVIRTGEGFDVSGDPLQALEKELEPYRHVKLPSVPTFTGGAVGFITYDSIAHFEPVTKPNQPLVNPIPGLPEAFFMLTSTLIIFDHIFQTVKLVSHVYLPDGSPPSRIPALYEECVGRLETLRNQLASPEVPLPKQGSIKLGYEAKSNVGKEGYEAFVTKLKEHIVKGDIIQAVPSQRLSRPTSLHPFNIYRHLRRVNPSPYMFYLNCGDVQLIGASPETLCKVEARKVYNHAIAGTVRRGKTAAEDEVLGKGLQASEKDRAEHIMLVDLARNDVNRVCKPETVNVDDLMRVEKFSHVIHLTSQISGSLRDDQSRFDAFRSIFPAGTVSGAPKVKAIQLVSGLEKERRGVYAGAVGRFDFDRDELDTCIALRTMTYKDGMVYLQAGGGIVFDSVEEDEYYETINKLGANITCINEAEKYYAKLEGSA</sequence>
<dbReference type="OMA" id="GCVGYLD"/>
<evidence type="ECO:0000259" key="2">
    <source>
        <dbReference type="Pfam" id="PF00425"/>
    </source>
</evidence>
<feature type="domain" description="Anthranilate synthase component I N-terminal" evidence="3">
    <location>
        <begin position="67"/>
        <end position="200"/>
    </location>
</feature>
<dbReference type="InterPro" id="IPR006805">
    <property type="entry name" value="Anth_synth_I_N"/>
</dbReference>
<dbReference type="FunCoup" id="A0A4Q1BHQ2">
    <property type="interactions" value="126"/>
</dbReference>
<proteinExistence type="predicted"/>
<dbReference type="STRING" id="5217.A0A4Q1BHQ2"/>
<accession>A0A4Q1BHQ2</accession>
<dbReference type="GO" id="GO:0000162">
    <property type="term" value="P:L-tryptophan biosynthetic process"/>
    <property type="evidence" value="ECO:0007669"/>
    <property type="project" value="TreeGrafter"/>
</dbReference>
<organism evidence="4 5">
    <name type="scientific">Tremella mesenterica</name>
    <name type="common">Jelly fungus</name>
    <dbReference type="NCBI Taxonomy" id="5217"/>
    <lineage>
        <taxon>Eukaryota</taxon>
        <taxon>Fungi</taxon>
        <taxon>Dikarya</taxon>
        <taxon>Basidiomycota</taxon>
        <taxon>Agaricomycotina</taxon>
        <taxon>Tremellomycetes</taxon>
        <taxon>Tremellales</taxon>
        <taxon>Tremellaceae</taxon>
        <taxon>Tremella</taxon>
    </lineage>
</organism>
<keyword evidence="5" id="KW-1185">Reference proteome</keyword>
<evidence type="ECO:0000313" key="5">
    <source>
        <dbReference type="Proteomes" id="UP000289152"/>
    </source>
</evidence>
<dbReference type="SUPFAM" id="SSF56322">
    <property type="entry name" value="ADC synthase"/>
    <property type="match status" value="1"/>
</dbReference>
<evidence type="ECO:0000256" key="1">
    <source>
        <dbReference type="SAM" id="MobiDB-lite"/>
    </source>
</evidence>
<dbReference type="InterPro" id="IPR005801">
    <property type="entry name" value="ADC_synthase"/>
</dbReference>
<dbReference type="Pfam" id="PF04715">
    <property type="entry name" value="Anth_synt_I_N"/>
    <property type="match status" value="1"/>
</dbReference>
<feature type="domain" description="Chorismate-utilising enzyme C-terminal" evidence="2">
    <location>
        <begin position="259"/>
        <end position="513"/>
    </location>
</feature>
<dbReference type="Proteomes" id="UP000289152">
    <property type="component" value="Unassembled WGS sequence"/>
</dbReference>
<dbReference type="Gene3D" id="3.60.120.10">
    <property type="entry name" value="Anthranilate synthase"/>
    <property type="match status" value="1"/>
</dbReference>
<dbReference type="AlphaFoldDB" id="A0A4Q1BHQ2"/>
<reference evidence="4 5" key="1">
    <citation type="submission" date="2016-06" db="EMBL/GenBank/DDBJ databases">
        <title>Evolution of pathogenesis and genome organization in the Tremellales.</title>
        <authorList>
            <person name="Cuomo C."/>
            <person name="Litvintseva A."/>
            <person name="Heitman J."/>
            <person name="Chen Y."/>
            <person name="Sun S."/>
            <person name="Springer D."/>
            <person name="Dromer F."/>
            <person name="Young S."/>
            <person name="Zeng Q."/>
            <person name="Chapman S."/>
            <person name="Gujja S."/>
            <person name="Saif S."/>
            <person name="Birren B."/>
        </authorList>
    </citation>
    <scope>NUCLEOTIDE SEQUENCE [LARGE SCALE GENOMIC DNA]</scope>
    <source>
        <strain evidence="4 5">ATCC 28783</strain>
    </source>
</reference>
<evidence type="ECO:0000259" key="3">
    <source>
        <dbReference type="Pfam" id="PF04715"/>
    </source>
</evidence>
<dbReference type="PRINTS" id="PR00095">
    <property type="entry name" value="ANTSNTHASEI"/>
</dbReference>
<dbReference type="InterPro" id="IPR019999">
    <property type="entry name" value="Anth_synth_I-like"/>
</dbReference>
<feature type="region of interest" description="Disordered" evidence="1">
    <location>
        <begin position="26"/>
        <end position="48"/>
    </location>
</feature>
<protein>
    <submittedName>
        <fullName evidence="4">Anthranilate synthase component I</fullName>
    </submittedName>
</protein>
<comment type="caution">
    <text evidence="4">The sequence shown here is derived from an EMBL/GenBank/DDBJ whole genome shotgun (WGS) entry which is preliminary data.</text>
</comment>
<dbReference type="Pfam" id="PF00425">
    <property type="entry name" value="Chorismate_bind"/>
    <property type="match status" value="1"/>
</dbReference>
<dbReference type="PANTHER" id="PTHR11236">
    <property type="entry name" value="AMINOBENZOATE/ANTHRANILATE SYNTHASE"/>
    <property type="match status" value="1"/>
</dbReference>